<feature type="coiled-coil region" evidence="2">
    <location>
        <begin position="86"/>
        <end position="152"/>
    </location>
</feature>
<protein>
    <submittedName>
        <fullName evidence="5">Hemolysin secretion protein D</fullName>
    </submittedName>
</protein>
<dbReference type="Gene3D" id="1.10.287.470">
    <property type="entry name" value="Helix hairpin bin"/>
    <property type="match status" value="1"/>
</dbReference>
<evidence type="ECO:0000256" key="2">
    <source>
        <dbReference type="SAM" id="Coils"/>
    </source>
</evidence>
<dbReference type="InterPro" id="IPR058627">
    <property type="entry name" value="MdtA-like_C"/>
</dbReference>
<dbReference type="Gene3D" id="2.40.30.170">
    <property type="match status" value="1"/>
</dbReference>
<feature type="domain" description="Multidrug resistance protein MdtA-like C-terminal permuted SH3" evidence="3">
    <location>
        <begin position="276"/>
        <end position="333"/>
    </location>
</feature>
<dbReference type="GO" id="GO:1990281">
    <property type="term" value="C:efflux pump complex"/>
    <property type="evidence" value="ECO:0007669"/>
    <property type="project" value="TreeGrafter"/>
</dbReference>
<feature type="domain" description="CzcB-like barrel-sandwich hybrid" evidence="4">
    <location>
        <begin position="55"/>
        <end position="179"/>
    </location>
</feature>
<evidence type="ECO:0000259" key="4">
    <source>
        <dbReference type="Pfam" id="PF25973"/>
    </source>
</evidence>
<keyword evidence="6" id="KW-1185">Reference proteome</keyword>
<dbReference type="AlphaFoldDB" id="A0A8J2U510"/>
<dbReference type="Pfam" id="PF25973">
    <property type="entry name" value="BSH_CzcB"/>
    <property type="match status" value="1"/>
</dbReference>
<dbReference type="NCBIfam" id="TIGR01730">
    <property type="entry name" value="RND_mfp"/>
    <property type="match status" value="1"/>
</dbReference>
<organism evidence="5 6">
    <name type="scientific">Neiella marina</name>
    <dbReference type="NCBI Taxonomy" id="508461"/>
    <lineage>
        <taxon>Bacteria</taxon>
        <taxon>Pseudomonadati</taxon>
        <taxon>Pseudomonadota</taxon>
        <taxon>Gammaproteobacteria</taxon>
        <taxon>Alteromonadales</taxon>
        <taxon>Echinimonadaceae</taxon>
        <taxon>Neiella</taxon>
    </lineage>
</organism>
<dbReference type="InterPro" id="IPR006143">
    <property type="entry name" value="RND_pump_MFP"/>
</dbReference>
<dbReference type="SUPFAM" id="SSF111369">
    <property type="entry name" value="HlyD-like secretion proteins"/>
    <property type="match status" value="1"/>
</dbReference>
<evidence type="ECO:0000313" key="5">
    <source>
        <dbReference type="EMBL" id="GGA76686.1"/>
    </source>
</evidence>
<dbReference type="Pfam" id="PF25967">
    <property type="entry name" value="RND-MFP_C"/>
    <property type="match status" value="1"/>
</dbReference>
<dbReference type="Proteomes" id="UP000619743">
    <property type="component" value="Unassembled WGS sequence"/>
</dbReference>
<gene>
    <name evidence="5" type="ORF">GCM10011369_18230</name>
</gene>
<evidence type="ECO:0000256" key="1">
    <source>
        <dbReference type="ARBA" id="ARBA00009477"/>
    </source>
</evidence>
<dbReference type="InterPro" id="IPR058647">
    <property type="entry name" value="BSH_CzcB-like"/>
</dbReference>
<dbReference type="Gene3D" id="2.40.50.100">
    <property type="match status" value="1"/>
</dbReference>
<dbReference type="PANTHER" id="PTHR30469:SF20">
    <property type="entry name" value="EFFLUX RND TRANSPORTER PERIPLASMIC ADAPTOR SUBUNIT"/>
    <property type="match status" value="1"/>
</dbReference>
<dbReference type="GO" id="GO:0015562">
    <property type="term" value="F:efflux transmembrane transporter activity"/>
    <property type="evidence" value="ECO:0007669"/>
    <property type="project" value="TreeGrafter"/>
</dbReference>
<comment type="similarity">
    <text evidence="1">Belongs to the membrane fusion protein (MFP) (TC 8.A.1) family.</text>
</comment>
<sequence length="352" mass="38143">MVAAVVAFGSVVACSPAPEQPQAAVVRPVLTEVVSAATTNGHSLTGTVQAAQRADLSFRIAGRLTAILVQEGDVVEAGQLLATLESSDLQLAKKAAELEYESAQADHQRASVLFEQNQAISKSDMDQITTRLQLAENRLNEANQQLAHTQLLAPFAGVIGQRMVDNHVQVQANEVILMLHDVDNLEVAIQVPDHIMMLDSDSDQAVAQLTVLPDELFPLRVKSYTTQADPTSQTYTVTLAFEDVRGHSILPGMTARVFARTDADTDDKVLDVDGFIFVPLTAVQPDNQGQQYVWIINQDNRTEQRFVETGTLFGDRIAITANLKAGERIAIAGTASLQAGVEVRPISHQSQR</sequence>
<dbReference type="EMBL" id="BMDX01000007">
    <property type="protein sequence ID" value="GGA76686.1"/>
    <property type="molecule type" value="Genomic_DNA"/>
</dbReference>
<comment type="caution">
    <text evidence="5">The sequence shown here is derived from an EMBL/GenBank/DDBJ whole genome shotgun (WGS) entry which is preliminary data.</text>
</comment>
<evidence type="ECO:0000259" key="3">
    <source>
        <dbReference type="Pfam" id="PF25967"/>
    </source>
</evidence>
<name>A0A8J2U510_9GAMM</name>
<dbReference type="Gene3D" id="2.40.420.20">
    <property type="match status" value="1"/>
</dbReference>
<accession>A0A8J2U510</accession>
<proteinExistence type="inferred from homology"/>
<dbReference type="PANTHER" id="PTHR30469">
    <property type="entry name" value="MULTIDRUG RESISTANCE PROTEIN MDTA"/>
    <property type="match status" value="1"/>
</dbReference>
<dbReference type="PRINTS" id="PR01490">
    <property type="entry name" value="RTXTOXIND"/>
</dbReference>
<evidence type="ECO:0000313" key="6">
    <source>
        <dbReference type="Proteomes" id="UP000619743"/>
    </source>
</evidence>
<keyword evidence="2" id="KW-0175">Coiled coil</keyword>
<reference evidence="6" key="1">
    <citation type="journal article" date="2019" name="Int. J. Syst. Evol. Microbiol.">
        <title>The Global Catalogue of Microorganisms (GCM) 10K type strain sequencing project: providing services to taxonomists for standard genome sequencing and annotation.</title>
        <authorList>
            <consortium name="The Broad Institute Genomics Platform"/>
            <consortium name="The Broad Institute Genome Sequencing Center for Infectious Disease"/>
            <person name="Wu L."/>
            <person name="Ma J."/>
        </authorList>
    </citation>
    <scope>NUCLEOTIDE SEQUENCE [LARGE SCALE GENOMIC DNA]</scope>
    <source>
        <strain evidence="6">CGMCC 1.10130</strain>
    </source>
</reference>